<evidence type="ECO:0000256" key="9">
    <source>
        <dbReference type="ARBA" id="ARBA00023157"/>
    </source>
</evidence>
<dbReference type="InterPro" id="IPR029052">
    <property type="entry name" value="Metallo-depent_PP-like"/>
</dbReference>
<dbReference type="Pfam" id="PF19272">
    <property type="entry name" value="ASMase_C"/>
    <property type="match status" value="2"/>
</dbReference>
<evidence type="ECO:0000256" key="10">
    <source>
        <dbReference type="ARBA" id="ARBA00023180"/>
    </source>
</evidence>
<dbReference type="GO" id="GO:0005615">
    <property type="term" value="C:extracellular space"/>
    <property type="evidence" value="ECO:0000318"/>
    <property type="project" value="GO_Central"/>
</dbReference>
<evidence type="ECO:0000256" key="11">
    <source>
        <dbReference type="ARBA" id="ARBA00023295"/>
    </source>
</evidence>
<dbReference type="SUPFAM" id="SSF56300">
    <property type="entry name" value="Metallo-dependent phosphatases"/>
    <property type="match status" value="2"/>
</dbReference>
<dbReference type="EnsemblMetazoa" id="PPA08818.1">
    <property type="protein sequence ID" value="PPA08818.1"/>
    <property type="gene ID" value="WBGene00098372"/>
</dbReference>
<dbReference type="GO" id="GO:0005764">
    <property type="term" value="C:lysosome"/>
    <property type="evidence" value="ECO:0000318"/>
    <property type="project" value="GO_Central"/>
</dbReference>
<dbReference type="InterPro" id="IPR008139">
    <property type="entry name" value="SaposinB_dom"/>
</dbReference>
<reference evidence="13" key="2">
    <citation type="submission" date="2022-06" db="UniProtKB">
        <authorList>
            <consortium name="EnsemblMetazoa"/>
        </authorList>
    </citation>
    <scope>IDENTIFICATION</scope>
    <source>
        <strain evidence="13">PS312</strain>
    </source>
</reference>
<dbReference type="SUPFAM" id="SSF47862">
    <property type="entry name" value="Saposin"/>
    <property type="match status" value="2"/>
</dbReference>
<dbReference type="PANTHER" id="PTHR10340:SF54">
    <property type="entry name" value="SPHINGOMYELIN PHOSPHODIESTERASE 2"/>
    <property type="match status" value="1"/>
</dbReference>
<dbReference type="GO" id="GO:0006685">
    <property type="term" value="P:sphingomyelin catabolic process"/>
    <property type="evidence" value="ECO:0000318"/>
    <property type="project" value="GO_Central"/>
</dbReference>
<dbReference type="PANTHER" id="PTHR10340">
    <property type="entry name" value="SPHINGOMYELIN PHOSPHODIESTERASE"/>
    <property type="match status" value="1"/>
</dbReference>
<dbReference type="InterPro" id="IPR011001">
    <property type="entry name" value="Saposin-like"/>
</dbReference>
<dbReference type="CDD" id="cd00842">
    <property type="entry name" value="MPP_ASMase"/>
    <property type="match status" value="2"/>
</dbReference>
<evidence type="ECO:0000256" key="5">
    <source>
        <dbReference type="ARBA" id="ARBA00022723"/>
    </source>
</evidence>
<organism evidence="13 14">
    <name type="scientific">Pristionchus pacificus</name>
    <name type="common">Parasitic nematode worm</name>
    <dbReference type="NCBI Taxonomy" id="54126"/>
    <lineage>
        <taxon>Eukaryota</taxon>
        <taxon>Metazoa</taxon>
        <taxon>Ecdysozoa</taxon>
        <taxon>Nematoda</taxon>
        <taxon>Chromadorea</taxon>
        <taxon>Rhabditida</taxon>
        <taxon>Rhabditina</taxon>
        <taxon>Diplogasteromorpha</taxon>
        <taxon>Diplogasteroidea</taxon>
        <taxon>Neodiplogasteridae</taxon>
        <taxon>Pristionchus</taxon>
    </lineage>
</organism>
<evidence type="ECO:0000256" key="8">
    <source>
        <dbReference type="ARBA" id="ARBA00022833"/>
    </source>
</evidence>
<evidence type="ECO:0000313" key="14">
    <source>
        <dbReference type="Proteomes" id="UP000005239"/>
    </source>
</evidence>
<keyword evidence="9" id="KW-1015">Disulfide bond</keyword>
<keyword evidence="4" id="KW-0964">Secreted</keyword>
<sequence length="1657" mass="188639">MYLAHSNLARDSKSAEFEDNQIFGERKTTSVIHSVAINFIKTAIRKGNINCVICSTIVQGINQLISEQEEEEKIDEFLKKACITLDIEQPYVCDAIIDAFANELYFVVERVIFTPEELCGIFVDECGTPVNPLKVLWDLPVPGGKPAVKPWPAVNAPKKTQRVLHLSDIHIDRDYAEGSEADCASDKGDEPVVGLCCRNYPDVEGAPTASTKIRVPAGKWGSVNMCDLPYRTFDAAMRHISETHKDLDYIIITGDLEAHDMWDYTREKTQANIANFTQALIKYFPNTPIYESIGNHEGVPSDAMAPHNMEEYDTRGPSWLYNTLAQTWSRWISADSVKGVQYRASYVERPAPGLKLISINSVYCSFCNFYIYINQTDPDSTLTWLISELMDSEAKGEKVHIISHIPAGDDYCLKGWAHNFYEIVNRFENTIAAQFYGHTHNDHFQVYYEDSNPVGRPTHFNFITPSITTYLYNNPAYRIYTIDGGYEGASYTVLEAETYTTDLDEANAKDQEPMWFLEYSARDAYSMPDLSPASWSALIDRLAVDDDLFRTYHRYFFRSSYEDNCVNEPACRQKYVCYLRVAKSFEEDHFCAGYNLSAPAPIAYFSFDIAFEHSGEAFKRYHEDLLSDYGNLTTRNNESIITPKDELTFTSNAFYYLEGTEEKIFYMSLEFTSKMCPFQPFMLPVKQIDLHGDYWVTYAYVSTHLTEHINNILERHGYLPVARGEATIASKGSPQREIAPIRLARVDGENYMHPDRNFISNVFFTDQNDENPLINKVMAFKALTPETSRLHAILPSLIDVQKSMNRQLDDNSTVLSMENKKKTSEKETKLKDLKELLKTTSKYGEAIPTAGQYIKMAVSSVDFLINNGEDDTADYIKHLDKSIDEARLDIPSKLNKIHNVISEGPFEETLQYGATKILNRVEGIIDQVNIDVQNYVNGDKFTEDLPEDLFVIANALRDTDSSDLQATAERLLSVLQATPSNARFVVVAYKEYGFLSLKPFTNSFGFEVRTLCSQRIMIDGIKASWYYTYSVRSYMLQEQLYIDPSRQIAVYRSSTAVMGRLLLFISLCLVPSALSHAIPAMPNAKPQLITRVEATNTLKNAVRNDKVNCLVCSTIVQGINQLISEESEEEKIDDFLKKACVTLDIEQPHVCDSIVDMFANEAYFVLERVIFTPEELCGIFVDDCGTPVNPLKVMWNITVPGGKPPVKPWPTVKSPKKTQRVLHLSDIHVDRDYAIGSEADCKYDSSNGKGTYALCCRNYPDEMFEAKRASSIVKSPAGPWGAVANCDVPYRTYEAAIKHIAKTHKDLDYIIITGDFEAHDIWDYTKEKTQEIITNVTQVLIDNFPGIPIYESVGNHEAVPMDAMAPHNMDEYDTRGPTWLYNILADSWSRWITPESVKGVQYRASYIERPYPGLKIISINTVYCSSWNFYLYINQTDPDGTLTWLISELLDSEAKGEKVHIISHIPAGDDYCLKGWAHNFYDIVNRFENTIAAQFYGHTHNDHFQVYYEDSDPNGRATHFNFISPSITTYSFSNPSYRIYTIDGGYEGASYTVLDAETYTTDIDEANAKNHEPQWFMEYSTRDAYGMPDLSPASWSALIDKLAVDDDLFRKFHRYYFRSSYEDDCVNEPECRQKYVCYLRVAKSFEQDHFCAGMTTL</sequence>
<keyword evidence="11" id="KW-0326">Glycosidase</keyword>
<proteinExistence type="inferred from homology"/>
<gene>
    <name evidence="13" type="primary">WBGene00098372</name>
</gene>
<dbReference type="Proteomes" id="UP000005239">
    <property type="component" value="Unassembled WGS sequence"/>
</dbReference>
<evidence type="ECO:0000256" key="4">
    <source>
        <dbReference type="ARBA" id="ARBA00022525"/>
    </source>
</evidence>
<evidence type="ECO:0000313" key="13">
    <source>
        <dbReference type="EnsemblMetazoa" id="PPA08818.1"/>
    </source>
</evidence>
<dbReference type="GO" id="GO:0016798">
    <property type="term" value="F:hydrolase activity, acting on glycosyl bonds"/>
    <property type="evidence" value="ECO:0007669"/>
    <property type="project" value="UniProtKB-KW"/>
</dbReference>
<protein>
    <submittedName>
        <fullName evidence="13">Sphingomyelin phosphodiesterase</fullName>
    </submittedName>
</protein>
<reference evidence="14" key="1">
    <citation type="journal article" date="2008" name="Nat. Genet.">
        <title>The Pristionchus pacificus genome provides a unique perspective on nematode lifestyle and parasitism.</title>
        <authorList>
            <person name="Dieterich C."/>
            <person name="Clifton S.W."/>
            <person name="Schuster L.N."/>
            <person name="Chinwalla A."/>
            <person name="Delehaunty K."/>
            <person name="Dinkelacker I."/>
            <person name="Fulton L."/>
            <person name="Fulton R."/>
            <person name="Godfrey J."/>
            <person name="Minx P."/>
            <person name="Mitreva M."/>
            <person name="Roeseler W."/>
            <person name="Tian H."/>
            <person name="Witte H."/>
            <person name="Yang S.P."/>
            <person name="Wilson R.K."/>
            <person name="Sommer R.J."/>
        </authorList>
    </citation>
    <scope>NUCLEOTIDE SEQUENCE [LARGE SCALE GENOMIC DNA]</scope>
    <source>
        <strain evidence="14">PS312</strain>
    </source>
</reference>
<dbReference type="GO" id="GO:0016020">
    <property type="term" value="C:membrane"/>
    <property type="evidence" value="ECO:0007669"/>
    <property type="project" value="GOC"/>
</dbReference>
<evidence type="ECO:0000256" key="1">
    <source>
        <dbReference type="ARBA" id="ARBA00001947"/>
    </source>
</evidence>
<evidence type="ECO:0000256" key="2">
    <source>
        <dbReference type="ARBA" id="ARBA00004613"/>
    </source>
</evidence>
<dbReference type="GO" id="GO:0061750">
    <property type="term" value="F:acid sphingomyelin phosphodiesterase activity"/>
    <property type="evidence" value="ECO:0000318"/>
    <property type="project" value="GO_Central"/>
</dbReference>
<accession>A0A2A6C8F3</accession>
<dbReference type="GO" id="GO:0046513">
    <property type="term" value="P:ceramide biosynthetic process"/>
    <property type="evidence" value="ECO:0000318"/>
    <property type="project" value="GO_Central"/>
</dbReference>
<keyword evidence="7" id="KW-0378">Hydrolase</keyword>
<dbReference type="InterPro" id="IPR045473">
    <property type="entry name" value="ASM_C"/>
</dbReference>
<comment type="similarity">
    <text evidence="3">Belongs to the acid sphingomyelinase family.</text>
</comment>
<keyword evidence="10" id="KW-0325">Glycoprotein</keyword>
<dbReference type="SMART" id="SM00741">
    <property type="entry name" value="SapB"/>
    <property type="match status" value="2"/>
</dbReference>
<accession>A0A8R1Y8K7</accession>
<comment type="catalytic activity">
    <reaction evidence="12">
        <text>a sphingomyelin + H2O = phosphocholine + an N-acylsphing-4-enine + H(+)</text>
        <dbReference type="Rhea" id="RHEA:19253"/>
        <dbReference type="ChEBI" id="CHEBI:15377"/>
        <dbReference type="ChEBI" id="CHEBI:15378"/>
        <dbReference type="ChEBI" id="CHEBI:17636"/>
        <dbReference type="ChEBI" id="CHEBI:52639"/>
        <dbReference type="ChEBI" id="CHEBI:295975"/>
        <dbReference type="EC" id="3.1.4.12"/>
    </reaction>
    <physiologicalReaction direction="left-to-right" evidence="12">
        <dbReference type="Rhea" id="RHEA:19254"/>
    </physiologicalReaction>
</comment>
<dbReference type="Gene3D" id="1.10.225.10">
    <property type="entry name" value="Saposin-like"/>
    <property type="match status" value="2"/>
</dbReference>
<comment type="subcellular location">
    <subcellularLocation>
        <location evidence="2">Secreted</location>
    </subcellularLocation>
</comment>
<dbReference type="Pfam" id="PF00149">
    <property type="entry name" value="Metallophos"/>
    <property type="match status" value="2"/>
</dbReference>
<evidence type="ECO:0000256" key="6">
    <source>
        <dbReference type="ARBA" id="ARBA00022729"/>
    </source>
</evidence>
<dbReference type="FunFam" id="3.60.21.10:FF:000077">
    <property type="entry name" value="Sphingomyelin phosphodiesterase"/>
    <property type="match status" value="2"/>
</dbReference>
<dbReference type="Gene3D" id="3.60.21.10">
    <property type="match status" value="2"/>
</dbReference>
<keyword evidence="6" id="KW-0732">Signal</keyword>
<dbReference type="PROSITE" id="PS50015">
    <property type="entry name" value="SAP_B"/>
    <property type="match status" value="2"/>
</dbReference>
<keyword evidence="14" id="KW-1185">Reference proteome</keyword>
<keyword evidence="8" id="KW-0862">Zinc</keyword>
<evidence type="ECO:0000256" key="7">
    <source>
        <dbReference type="ARBA" id="ARBA00022801"/>
    </source>
</evidence>
<name>A0A2A6C8F3_PRIPA</name>
<comment type="cofactor">
    <cofactor evidence="1">
        <name>Zn(2+)</name>
        <dbReference type="ChEBI" id="CHEBI:29105"/>
    </cofactor>
</comment>
<dbReference type="InterPro" id="IPR041805">
    <property type="entry name" value="ASMase/PPN1_MPP"/>
</dbReference>
<dbReference type="GO" id="GO:0046872">
    <property type="term" value="F:metal ion binding"/>
    <property type="evidence" value="ECO:0007669"/>
    <property type="project" value="UniProtKB-KW"/>
</dbReference>
<dbReference type="InterPro" id="IPR004843">
    <property type="entry name" value="Calcineurin-like_PHP"/>
</dbReference>
<evidence type="ECO:0000256" key="3">
    <source>
        <dbReference type="ARBA" id="ARBA00008234"/>
    </source>
</evidence>
<evidence type="ECO:0000256" key="12">
    <source>
        <dbReference type="ARBA" id="ARBA00047268"/>
    </source>
</evidence>
<keyword evidence="5" id="KW-0479">Metal-binding</keyword>
<dbReference type="FunFam" id="1.10.225.10:FF:000015">
    <property type="entry name" value="Sphingomyelin phosphodiesterase"/>
    <property type="match status" value="1"/>
</dbReference>